<keyword evidence="2" id="KW-1185">Reference proteome</keyword>
<dbReference type="OrthoDB" id="340197at2157"/>
<sequence length="78" mass="8706">MRHFSQDHENMPVVDARGERLGRIAGIEDGEARLEPKTGVESRMEAAAAPETDALAIKPEQVVEVDDDEYIRIELSDE</sequence>
<evidence type="ECO:0000313" key="1">
    <source>
        <dbReference type="EMBL" id="MBP1985847.1"/>
    </source>
</evidence>
<organism evidence="1 2">
    <name type="scientific">Halolamina salifodinae</name>
    <dbReference type="NCBI Taxonomy" id="1202767"/>
    <lineage>
        <taxon>Archaea</taxon>
        <taxon>Methanobacteriati</taxon>
        <taxon>Methanobacteriota</taxon>
        <taxon>Stenosarchaea group</taxon>
        <taxon>Halobacteria</taxon>
        <taxon>Halobacteriales</taxon>
        <taxon>Haloferacaceae</taxon>
    </lineage>
</organism>
<dbReference type="RefSeq" id="WP_209489798.1">
    <property type="nucleotide sequence ID" value="NZ_JAGGLC010000001.1"/>
</dbReference>
<dbReference type="Proteomes" id="UP000823736">
    <property type="component" value="Unassembled WGS sequence"/>
</dbReference>
<dbReference type="AlphaFoldDB" id="A0A8T4GS38"/>
<comment type="caution">
    <text evidence="1">The sequence shown here is derived from an EMBL/GenBank/DDBJ whole genome shotgun (WGS) entry which is preliminary data.</text>
</comment>
<reference evidence="1" key="1">
    <citation type="submission" date="2021-03" db="EMBL/GenBank/DDBJ databases">
        <title>Genomic Encyclopedia of Type Strains, Phase IV (KMG-IV): sequencing the most valuable type-strain genomes for metagenomic binning, comparative biology and taxonomic classification.</title>
        <authorList>
            <person name="Goeker M."/>
        </authorList>
    </citation>
    <scope>NUCLEOTIDE SEQUENCE</scope>
    <source>
        <strain evidence="1">DSM 26232</strain>
    </source>
</reference>
<name>A0A8T4GS38_9EURY</name>
<gene>
    <name evidence="1" type="ORF">J2753_000320</name>
</gene>
<dbReference type="EMBL" id="JAGGLC010000001">
    <property type="protein sequence ID" value="MBP1985847.1"/>
    <property type="molecule type" value="Genomic_DNA"/>
</dbReference>
<protein>
    <submittedName>
        <fullName evidence="1">Uncharacterized protein</fullName>
    </submittedName>
</protein>
<evidence type="ECO:0000313" key="2">
    <source>
        <dbReference type="Proteomes" id="UP000823736"/>
    </source>
</evidence>
<accession>A0A8T4GS38</accession>
<proteinExistence type="predicted"/>